<keyword evidence="2" id="KW-1133">Transmembrane helix</keyword>
<keyword evidence="4" id="KW-1185">Reference proteome</keyword>
<evidence type="ECO:0000256" key="2">
    <source>
        <dbReference type="SAM" id="Phobius"/>
    </source>
</evidence>
<reference evidence="3" key="2">
    <citation type="submission" date="2021-08" db="EMBL/GenBank/DDBJ databases">
        <authorList>
            <person name="Tani A."/>
            <person name="Ola A."/>
            <person name="Ogura Y."/>
            <person name="Katsura K."/>
            <person name="Hayashi T."/>
        </authorList>
    </citation>
    <scope>NUCLEOTIDE SEQUENCE</scope>
    <source>
        <strain evidence="3">KCTC 52305</strain>
    </source>
</reference>
<proteinExistence type="predicted"/>
<dbReference type="RefSeq" id="WP_128561353.1">
    <property type="nucleotide sequence ID" value="NZ_BPQH01000013.1"/>
</dbReference>
<evidence type="ECO:0000256" key="1">
    <source>
        <dbReference type="SAM" id="MobiDB-lite"/>
    </source>
</evidence>
<evidence type="ECO:0000313" key="3">
    <source>
        <dbReference type="EMBL" id="GJD51460.1"/>
    </source>
</evidence>
<name>A0ABQ4R3C7_9HYPH</name>
<feature type="region of interest" description="Disordered" evidence="1">
    <location>
        <begin position="330"/>
        <end position="380"/>
    </location>
</feature>
<feature type="transmembrane region" description="Helical" evidence="2">
    <location>
        <begin position="56"/>
        <end position="77"/>
    </location>
</feature>
<keyword evidence="2" id="KW-0812">Transmembrane</keyword>
<feature type="transmembrane region" description="Helical" evidence="2">
    <location>
        <begin position="24"/>
        <end position="44"/>
    </location>
</feature>
<accession>A0ABQ4R3C7</accession>
<dbReference type="EMBL" id="BPQH01000013">
    <property type="protein sequence ID" value="GJD51460.1"/>
    <property type="molecule type" value="Genomic_DNA"/>
</dbReference>
<gene>
    <name evidence="3" type="ORF">OPKNFCMD_4214</name>
</gene>
<evidence type="ECO:0000313" key="4">
    <source>
        <dbReference type="Proteomes" id="UP001055167"/>
    </source>
</evidence>
<feature type="transmembrane region" description="Helical" evidence="2">
    <location>
        <begin position="97"/>
        <end position="113"/>
    </location>
</feature>
<comment type="caution">
    <text evidence="3">The sequence shown here is derived from an EMBL/GenBank/DDBJ whole genome shotgun (WGS) entry which is preliminary data.</text>
</comment>
<reference evidence="3" key="1">
    <citation type="journal article" date="2021" name="Front. Microbiol.">
        <title>Comprehensive Comparative Genomics and Phenotyping of Methylobacterium Species.</title>
        <authorList>
            <person name="Alessa O."/>
            <person name="Ogura Y."/>
            <person name="Fujitani Y."/>
            <person name="Takami H."/>
            <person name="Hayashi T."/>
            <person name="Sahin N."/>
            <person name="Tani A."/>
        </authorList>
    </citation>
    <scope>NUCLEOTIDE SEQUENCE</scope>
    <source>
        <strain evidence="3">KCTC 52305</strain>
    </source>
</reference>
<dbReference type="Proteomes" id="UP001055167">
    <property type="component" value="Unassembled WGS sequence"/>
</dbReference>
<organism evidence="3 4">
    <name type="scientific">Methylobacterium crusticola</name>
    <dbReference type="NCBI Taxonomy" id="1697972"/>
    <lineage>
        <taxon>Bacteria</taxon>
        <taxon>Pseudomonadati</taxon>
        <taxon>Pseudomonadota</taxon>
        <taxon>Alphaproteobacteria</taxon>
        <taxon>Hyphomicrobiales</taxon>
        <taxon>Methylobacteriaceae</taxon>
        <taxon>Methylobacterium</taxon>
    </lineage>
</organism>
<keyword evidence="2" id="KW-0472">Membrane</keyword>
<protein>
    <submittedName>
        <fullName evidence="3">Uncharacterized protein</fullName>
    </submittedName>
</protein>
<sequence>MAVCDQAVAVLIAGLAPLSEPPSWVWVGLIGLLVGTVEIIARYRDDPWRAVRSGPALLYIAINVLIGLTMLACLRLIEPDWLFKDLATTPGKQKLFLVLAAGFGAVALFRSSLFKIKTVDGDLGIGPSIILDTLLFASDRAIDRDIAAPRGVAVAAIMSGVSFDRARIPLPAYCFALMQNVPPQEQKDLAEQVKDLAAVEMKPRIRALNLGLALMNVVGTGVLRQAVTDLKGFIGDDPALEEQDATRSAALLENLDFETAATSLPPLCFALCRTVPAGAVEQLHQQIDQLRAAGIDARVKGLILGLALADLVGYPVVKFAVDQLRPRLAADGAPVSPDDGPPDDGPPDGDPAGPAVPPAGSAPGPAGAAGHRDGSLPGAS</sequence>
<feature type="compositionally biased region" description="Low complexity" evidence="1">
    <location>
        <begin position="350"/>
        <end position="369"/>
    </location>
</feature>